<proteinExistence type="predicted"/>
<reference evidence="2 3" key="1">
    <citation type="journal article" date="2010" name="Cell">
        <title>The genome of Naegleria gruberi illuminates early eukaryotic versatility.</title>
        <authorList>
            <person name="Fritz-Laylin L.K."/>
            <person name="Prochnik S.E."/>
            <person name="Ginger M.L."/>
            <person name="Dacks J.B."/>
            <person name="Carpenter M.L."/>
            <person name="Field M.C."/>
            <person name="Kuo A."/>
            <person name="Paredez A."/>
            <person name="Chapman J."/>
            <person name="Pham J."/>
            <person name="Shu S."/>
            <person name="Neupane R."/>
            <person name="Cipriano M."/>
            <person name="Mancuso J."/>
            <person name="Tu H."/>
            <person name="Salamov A."/>
            <person name="Lindquist E."/>
            <person name="Shapiro H."/>
            <person name="Lucas S."/>
            <person name="Grigoriev I.V."/>
            <person name="Cande W.Z."/>
            <person name="Fulton C."/>
            <person name="Rokhsar D.S."/>
            <person name="Dawson S.C."/>
        </authorList>
    </citation>
    <scope>NUCLEOTIDE SEQUENCE [LARGE SCALE GENOMIC DNA]</scope>
    <source>
        <strain evidence="2 3">NEG-M</strain>
    </source>
</reference>
<dbReference type="OMA" id="LICHSAS"/>
<dbReference type="InParanoid" id="D2W1I9"/>
<organism evidence="3">
    <name type="scientific">Naegleria gruberi</name>
    <name type="common">Amoeba</name>
    <dbReference type="NCBI Taxonomy" id="5762"/>
    <lineage>
        <taxon>Eukaryota</taxon>
        <taxon>Discoba</taxon>
        <taxon>Heterolobosea</taxon>
        <taxon>Tetramitia</taxon>
        <taxon>Eutetramitia</taxon>
        <taxon>Vahlkampfiidae</taxon>
        <taxon>Naegleria</taxon>
    </lineage>
</organism>
<dbReference type="AlphaFoldDB" id="D2W1I9"/>
<dbReference type="KEGG" id="ngr:NAEGRDRAFT_75237"/>
<dbReference type="EMBL" id="GG738922">
    <property type="protein sequence ID" value="EFC37098.1"/>
    <property type="molecule type" value="Genomic_DNA"/>
</dbReference>
<sequence length="417" mass="48297">MIPPPPPQASITLSEQRKRKKRFELAPVESSQQSDQDSYNNPFIPKPPLMSLANDMLLVPYIHYGLNRNLTVLTLLDRENILTKSPTLVSFGGSSFELGYQKTLLMLDLDPATKYSKDGGLDTSFEYDWKPIQTTNNQVFEKENFTCIFGNMIYSKRNQAIYVFGRGWSKSWVASLSLKTLSWKMKDVSINHHYDQVKFAISQNDDQFLICHSASQYYGPFYISLCSFRDLENMFMDEEVRVGLISIEEPILVENSEIQSKMAAPISDGNKVALYGSTFYDCQKIHIMDFAENIDKRQFIQFEYPENSYILEIPPHLREFKSKQQLLVSTSGSFYKCNIVDRKTKLLKCSKSAIIMKHHKLFPPFMAFFKTRKDENQIVYITNNDVLFILKLDYSVPSYAFRNKLGDIYFSDISIQF</sequence>
<evidence type="ECO:0000313" key="2">
    <source>
        <dbReference type="EMBL" id="EFC37098.1"/>
    </source>
</evidence>
<evidence type="ECO:0000256" key="1">
    <source>
        <dbReference type="SAM" id="MobiDB-lite"/>
    </source>
</evidence>
<dbReference type="Proteomes" id="UP000006671">
    <property type="component" value="Unassembled WGS sequence"/>
</dbReference>
<name>D2W1I9_NAEGR</name>
<dbReference type="RefSeq" id="XP_002669842.1">
    <property type="nucleotide sequence ID" value="XM_002669796.1"/>
</dbReference>
<dbReference type="GeneID" id="8857123"/>
<gene>
    <name evidence="2" type="ORF">NAEGRDRAFT_75237</name>
</gene>
<evidence type="ECO:0000313" key="3">
    <source>
        <dbReference type="Proteomes" id="UP000006671"/>
    </source>
</evidence>
<dbReference type="OrthoDB" id="10349558at2759"/>
<keyword evidence="3" id="KW-1185">Reference proteome</keyword>
<accession>D2W1I9</accession>
<dbReference type="VEuPathDB" id="AmoebaDB:NAEGRDRAFT_75237"/>
<protein>
    <submittedName>
        <fullName evidence="2">Predicted protein</fullName>
    </submittedName>
</protein>
<feature type="region of interest" description="Disordered" evidence="1">
    <location>
        <begin position="1"/>
        <end position="42"/>
    </location>
</feature>